<reference evidence="3" key="2">
    <citation type="submission" date="2020-10" db="UniProtKB">
        <authorList>
            <consortium name="WormBaseParasite"/>
        </authorList>
    </citation>
    <scope>IDENTIFICATION</scope>
</reference>
<name>A0A7E4UWV4_PANRE</name>
<keyword evidence="2" id="KW-1185">Reference proteome</keyword>
<dbReference type="PANTHER" id="PTHR24413">
    <property type="entry name" value="SPECKLE-TYPE POZ PROTEIN"/>
    <property type="match status" value="1"/>
</dbReference>
<evidence type="ECO:0000259" key="1">
    <source>
        <dbReference type="PROSITE" id="PS50097"/>
    </source>
</evidence>
<organism evidence="2 3">
    <name type="scientific">Panagrellus redivivus</name>
    <name type="common">Microworm</name>
    <dbReference type="NCBI Taxonomy" id="6233"/>
    <lineage>
        <taxon>Eukaryota</taxon>
        <taxon>Metazoa</taxon>
        <taxon>Ecdysozoa</taxon>
        <taxon>Nematoda</taxon>
        <taxon>Chromadorea</taxon>
        <taxon>Rhabditida</taxon>
        <taxon>Tylenchina</taxon>
        <taxon>Panagrolaimomorpha</taxon>
        <taxon>Panagrolaimoidea</taxon>
        <taxon>Panagrolaimidae</taxon>
        <taxon>Panagrellus</taxon>
    </lineage>
</organism>
<feature type="domain" description="BTB" evidence="1">
    <location>
        <begin position="145"/>
        <end position="204"/>
    </location>
</feature>
<sequence>MSVLKTVTCRGTFDASDNDIAEANKYRPISTCHGTVPYTNNLSWSVIICLNGKKGTATDGHVCATFGTNQNVNATVTLFLDSSKGQFRATLSNRNYHDFGPLQLYPEFYTAWENYHATIRVAIDFDIYIVALNHRFCQSSVHVEKDFTLIVEKTEIKVHRNYLALISPVFNAMFSHRTKEAKSNRVEIVDFDVATVKTVINMCYGYFVTHLNVTFALDMLRFVDKYDIKSARIQLEAYLNENLTVTDFPAIAKYAHDHSRNQLMTICGKFYIKRQVSINKLKEFVDLEPGVVSAVLKAAWRVQQRAPEDVAIANANNT</sequence>
<evidence type="ECO:0000313" key="3">
    <source>
        <dbReference type="WBParaSite" id="Pan_g13583.t1"/>
    </source>
</evidence>
<reference evidence="2" key="1">
    <citation type="journal article" date="2013" name="Genetics">
        <title>The draft genome and transcriptome of Panagrellus redivivus are shaped by the harsh demands of a free-living lifestyle.</title>
        <authorList>
            <person name="Srinivasan J."/>
            <person name="Dillman A.R."/>
            <person name="Macchietto M.G."/>
            <person name="Heikkinen L."/>
            <person name="Lakso M."/>
            <person name="Fracchia K.M."/>
            <person name="Antoshechkin I."/>
            <person name="Mortazavi A."/>
            <person name="Wong G."/>
            <person name="Sternberg P.W."/>
        </authorList>
    </citation>
    <scope>NUCLEOTIDE SEQUENCE [LARGE SCALE GENOMIC DNA]</scope>
    <source>
        <strain evidence="2">MT8872</strain>
    </source>
</reference>
<dbReference type="Pfam" id="PF00651">
    <property type="entry name" value="BTB"/>
    <property type="match status" value="1"/>
</dbReference>
<accession>A0A7E4UWV4</accession>
<dbReference type="SUPFAM" id="SSF54695">
    <property type="entry name" value="POZ domain"/>
    <property type="match status" value="1"/>
</dbReference>
<dbReference type="SMART" id="SM00225">
    <property type="entry name" value="BTB"/>
    <property type="match status" value="1"/>
</dbReference>
<dbReference type="Proteomes" id="UP000492821">
    <property type="component" value="Unassembled WGS sequence"/>
</dbReference>
<dbReference type="InterPro" id="IPR000210">
    <property type="entry name" value="BTB/POZ_dom"/>
</dbReference>
<proteinExistence type="predicted"/>
<dbReference type="Gene3D" id="3.30.710.10">
    <property type="entry name" value="Potassium Channel Kv1.1, Chain A"/>
    <property type="match status" value="1"/>
</dbReference>
<dbReference type="InterPro" id="IPR011333">
    <property type="entry name" value="SKP1/BTB/POZ_sf"/>
</dbReference>
<evidence type="ECO:0000313" key="2">
    <source>
        <dbReference type="Proteomes" id="UP000492821"/>
    </source>
</evidence>
<dbReference type="WBParaSite" id="Pan_g13583.t1">
    <property type="protein sequence ID" value="Pan_g13583.t1"/>
    <property type="gene ID" value="Pan_g13583"/>
</dbReference>
<dbReference type="PROSITE" id="PS50097">
    <property type="entry name" value="BTB"/>
    <property type="match status" value="1"/>
</dbReference>
<dbReference type="AlphaFoldDB" id="A0A7E4UWV4"/>
<protein>
    <submittedName>
        <fullName evidence="3">BTB domain-containing protein</fullName>
    </submittedName>
</protein>